<dbReference type="Gene3D" id="2.60.40.10">
    <property type="entry name" value="Immunoglobulins"/>
    <property type="match status" value="1"/>
</dbReference>
<dbReference type="SUPFAM" id="SSF49265">
    <property type="entry name" value="Fibronectin type III"/>
    <property type="match status" value="1"/>
</dbReference>
<dbReference type="GO" id="GO:0016798">
    <property type="term" value="F:hydrolase activity, acting on glycosyl bonds"/>
    <property type="evidence" value="ECO:0007669"/>
    <property type="project" value="UniProtKB-KW"/>
</dbReference>
<dbReference type="CDD" id="cd00063">
    <property type="entry name" value="FN3"/>
    <property type="match status" value="1"/>
</dbReference>
<keyword evidence="5" id="KW-1185">Reference proteome</keyword>
<sequence>MLSPNDIALEWRGEPTTHALEFATERDGAYTVLQYAPPGQSTFKHPDLMPKTPFYYRLRSIHGPASAPLDVTLPPGEFDEQADHSWAPPRTLPGSPSKHPVRSEQAVPTDVRAKVMHANGILFTWQDNASDEAGYLIEARAAGASEYRVAAVLDPDVNSFGLITLPEEKVASYRVRAYFYGAQSNVVHLVTGG</sequence>
<keyword evidence="1" id="KW-0378">Hydrolase</keyword>
<dbReference type="InterPro" id="IPR013783">
    <property type="entry name" value="Ig-like_fold"/>
</dbReference>
<protein>
    <recommendedName>
        <fullName evidence="6">Fibronectin type III domain-containing protein</fullName>
    </recommendedName>
</protein>
<dbReference type="EMBL" id="LT629701">
    <property type="protein sequence ID" value="SDM26501.1"/>
    <property type="molecule type" value="Genomic_DNA"/>
</dbReference>
<accession>A0A1G9RTE7</accession>
<keyword evidence="1" id="KW-0326">Glycosidase</keyword>
<name>A0A1G9RTE7_ALLAB</name>
<dbReference type="InterPro" id="IPR036116">
    <property type="entry name" value="FN3_sf"/>
</dbReference>
<dbReference type="InterPro" id="IPR003961">
    <property type="entry name" value="FN3_dom"/>
</dbReference>
<proteinExistence type="predicted"/>
<keyword evidence="2" id="KW-0119">Carbohydrate metabolism</keyword>
<evidence type="ECO:0000256" key="2">
    <source>
        <dbReference type="ARBA" id="ARBA00023326"/>
    </source>
</evidence>
<dbReference type="eggNOG" id="COG4733">
    <property type="taxonomic scope" value="Bacteria"/>
</dbReference>
<evidence type="ECO:0000256" key="1">
    <source>
        <dbReference type="ARBA" id="ARBA00023295"/>
    </source>
</evidence>
<dbReference type="AlphaFoldDB" id="A0A1G9RTE7"/>
<keyword evidence="2" id="KW-0624">Polysaccharide degradation</keyword>
<reference evidence="4 5" key="1">
    <citation type="submission" date="2016-10" db="EMBL/GenBank/DDBJ databases">
        <authorList>
            <person name="de Groot N.N."/>
        </authorList>
    </citation>
    <scope>NUCLEOTIDE SEQUENCE [LARGE SCALE GENOMIC DNA]</scope>
    <source>
        <strain evidence="4 5">DSM 44149</strain>
    </source>
</reference>
<dbReference type="GO" id="GO:0000272">
    <property type="term" value="P:polysaccharide catabolic process"/>
    <property type="evidence" value="ECO:0007669"/>
    <property type="project" value="UniProtKB-KW"/>
</dbReference>
<evidence type="ECO:0000313" key="4">
    <source>
        <dbReference type="EMBL" id="SDM26501.1"/>
    </source>
</evidence>
<organism evidence="4 5">
    <name type="scientific">Allokutzneria albata</name>
    <name type="common">Kibdelosporangium albatum</name>
    <dbReference type="NCBI Taxonomy" id="211114"/>
    <lineage>
        <taxon>Bacteria</taxon>
        <taxon>Bacillati</taxon>
        <taxon>Actinomycetota</taxon>
        <taxon>Actinomycetes</taxon>
        <taxon>Pseudonocardiales</taxon>
        <taxon>Pseudonocardiaceae</taxon>
        <taxon>Allokutzneria</taxon>
    </lineage>
</organism>
<evidence type="ECO:0008006" key="6">
    <source>
        <dbReference type="Google" id="ProtNLM"/>
    </source>
</evidence>
<evidence type="ECO:0000313" key="5">
    <source>
        <dbReference type="Proteomes" id="UP000183376"/>
    </source>
</evidence>
<evidence type="ECO:0000256" key="3">
    <source>
        <dbReference type="SAM" id="MobiDB-lite"/>
    </source>
</evidence>
<feature type="region of interest" description="Disordered" evidence="3">
    <location>
        <begin position="69"/>
        <end position="105"/>
    </location>
</feature>
<dbReference type="Proteomes" id="UP000183376">
    <property type="component" value="Chromosome I"/>
</dbReference>
<gene>
    <name evidence="4" type="ORF">SAMN04489726_0670</name>
</gene>